<evidence type="ECO:0000256" key="2">
    <source>
        <dbReference type="ARBA" id="ARBA00022771"/>
    </source>
</evidence>
<comment type="caution">
    <text evidence="6">The sequence shown here is derived from an EMBL/GenBank/DDBJ whole genome shotgun (WGS) entry which is preliminary data.</text>
</comment>
<dbReference type="PANTHER" id="PTHR15315:SF102">
    <property type="entry name" value="RING-TYPE DOMAIN-CONTAINING PROTEIN"/>
    <property type="match status" value="1"/>
</dbReference>
<dbReference type="AlphaFoldDB" id="A0A6L2KLV4"/>
<evidence type="ECO:0000256" key="4">
    <source>
        <dbReference type="PROSITE-ProRule" id="PRU00175"/>
    </source>
</evidence>
<dbReference type="Gene3D" id="3.30.40.10">
    <property type="entry name" value="Zinc/RING finger domain, C3HC4 (zinc finger)"/>
    <property type="match status" value="1"/>
</dbReference>
<dbReference type="PANTHER" id="PTHR15315">
    <property type="entry name" value="RING FINGER PROTEIN 41, 151"/>
    <property type="match status" value="1"/>
</dbReference>
<dbReference type="InterPro" id="IPR013083">
    <property type="entry name" value="Znf_RING/FYVE/PHD"/>
</dbReference>
<sequence length="326" mass="38408">MWAWDWSRNISGRVCREYDDLIEVLWNVVVSNDCRDKWRWTLDEDGEFKVKTLTGLIEEKTFQVESDGHDTLWNNLVPKKVNIFVWKARKDSLKVLEADIQHANTLASDFPREYDGACVQMRMSYSPAAQFFLFFVQWSDCHLAGALGLLRILIFQVYDDGTTTMSTHERKASIREFYGIIYPSLMQLQSGMTDSEERNQKKVCMERYRKRENEDYSHCSDIDIEREEECGICMEMNSKLVLPKCNHSMCSNCYNDWRTRSLSCPFCRVSLKRVDSSELWVYVDYKEAVDVATITKENLKRFFMYIDKLPLIVPDSNFDTYDSHLM</sequence>
<dbReference type="GO" id="GO:0008270">
    <property type="term" value="F:zinc ion binding"/>
    <property type="evidence" value="ECO:0007669"/>
    <property type="project" value="UniProtKB-KW"/>
</dbReference>
<protein>
    <submittedName>
        <fullName evidence="6">Zinc finger, RING/FYVE/PHD-type</fullName>
    </submittedName>
</protein>
<dbReference type="InterPro" id="IPR017907">
    <property type="entry name" value="Znf_RING_CS"/>
</dbReference>
<dbReference type="PROSITE" id="PS50089">
    <property type="entry name" value="ZF_RING_2"/>
    <property type="match status" value="1"/>
</dbReference>
<dbReference type="Pfam" id="PF13920">
    <property type="entry name" value="zf-C3HC4_3"/>
    <property type="match status" value="1"/>
</dbReference>
<evidence type="ECO:0000313" key="6">
    <source>
        <dbReference type="EMBL" id="GEU50493.1"/>
    </source>
</evidence>
<keyword evidence="1" id="KW-0479">Metal-binding</keyword>
<feature type="domain" description="RING-type" evidence="5">
    <location>
        <begin position="230"/>
        <end position="268"/>
    </location>
</feature>
<name>A0A6L2KLV4_TANCI</name>
<dbReference type="SMART" id="SM00184">
    <property type="entry name" value="RING"/>
    <property type="match status" value="1"/>
</dbReference>
<evidence type="ECO:0000256" key="3">
    <source>
        <dbReference type="ARBA" id="ARBA00022833"/>
    </source>
</evidence>
<evidence type="ECO:0000256" key="1">
    <source>
        <dbReference type="ARBA" id="ARBA00022723"/>
    </source>
</evidence>
<dbReference type="PROSITE" id="PS00518">
    <property type="entry name" value="ZF_RING_1"/>
    <property type="match status" value="1"/>
</dbReference>
<keyword evidence="3" id="KW-0862">Zinc</keyword>
<evidence type="ECO:0000259" key="5">
    <source>
        <dbReference type="PROSITE" id="PS50089"/>
    </source>
</evidence>
<dbReference type="InterPro" id="IPR001841">
    <property type="entry name" value="Znf_RING"/>
</dbReference>
<dbReference type="GO" id="GO:0061630">
    <property type="term" value="F:ubiquitin protein ligase activity"/>
    <property type="evidence" value="ECO:0007669"/>
    <property type="project" value="TreeGrafter"/>
</dbReference>
<reference evidence="6" key="1">
    <citation type="journal article" date="2019" name="Sci. Rep.">
        <title>Draft genome of Tanacetum cinerariifolium, the natural source of mosquito coil.</title>
        <authorList>
            <person name="Yamashiro T."/>
            <person name="Shiraishi A."/>
            <person name="Satake H."/>
            <person name="Nakayama K."/>
        </authorList>
    </citation>
    <scope>NUCLEOTIDE SEQUENCE</scope>
</reference>
<dbReference type="EMBL" id="BKCJ010002722">
    <property type="protein sequence ID" value="GEU50493.1"/>
    <property type="molecule type" value="Genomic_DNA"/>
</dbReference>
<organism evidence="6">
    <name type="scientific">Tanacetum cinerariifolium</name>
    <name type="common">Dalmatian daisy</name>
    <name type="synonym">Chrysanthemum cinerariifolium</name>
    <dbReference type="NCBI Taxonomy" id="118510"/>
    <lineage>
        <taxon>Eukaryota</taxon>
        <taxon>Viridiplantae</taxon>
        <taxon>Streptophyta</taxon>
        <taxon>Embryophyta</taxon>
        <taxon>Tracheophyta</taxon>
        <taxon>Spermatophyta</taxon>
        <taxon>Magnoliopsida</taxon>
        <taxon>eudicotyledons</taxon>
        <taxon>Gunneridae</taxon>
        <taxon>Pentapetalae</taxon>
        <taxon>asterids</taxon>
        <taxon>campanulids</taxon>
        <taxon>Asterales</taxon>
        <taxon>Asteraceae</taxon>
        <taxon>Asteroideae</taxon>
        <taxon>Anthemideae</taxon>
        <taxon>Anthemidinae</taxon>
        <taxon>Tanacetum</taxon>
    </lineage>
</organism>
<dbReference type="GO" id="GO:0016567">
    <property type="term" value="P:protein ubiquitination"/>
    <property type="evidence" value="ECO:0007669"/>
    <property type="project" value="TreeGrafter"/>
</dbReference>
<keyword evidence="2 4" id="KW-0863">Zinc-finger</keyword>
<accession>A0A6L2KLV4</accession>
<dbReference type="FunFam" id="3.30.40.10:FF:000660">
    <property type="entry name" value="RING/U-box superfamily protein"/>
    <property type="match status" value="1"/>
</dbReference>
<proteinExistence type="predicted"/>
<dbReference type="SUPFAM" id="SSF57850">
    <property type="entry name" value="RING/U-box"/>
    <property type="match status" value="1"/>
</dbReference>
<gene>
    <name evidence="6" type="ORF">Tci_022471</name>
</gene>